<evidence type="ECO:0000256" key="10">
    <source>
        <dbReference type="SAM" id="Phobius"/>
    </source>
</evidence>
<evidence type="ECO:0000256" key="3">
    <source>
        <dbReference type="ARBA" id="ARBA00008562"/>
    </source>
</evidence>
<name>A0A157SZP5_SACSO</name>
<protein>
    <recommendedName>
        <fullName evidence="4">L-aspartate oxidase</fullName>
        <ecNumber evidence="4">1.4.3.16</ecNumber>
    </recommendedName>
    <alternativeName>
        <fullName evidence="9">Quinolinate synthase B</fullName>
    </alternativeName>
</protein>
<dbReference type="InterPro" id="IPR003953">
    <property type="entry name" value="FAD-dep_OxRdtase_2_FAD-bd"/>
</dbReference>
<keyword evidence="10" id="KW-0812">Transmembrane</keyword>
<keyword evidence="7" id="KW-0274">FAD</keyword>
<dbReference type="PRINTS" id="PR00368">
    <property type="entry name" value="FADPNR"/>
</dbReference>
<evidence type="ECO:0000256" key="4">
    <source>
        <dbReference type="ARBA" id="ARBA00012173"/>
    </source>
</evidence>
<feature type="domain" description="Fumarate reductase/succinate dehydrogenase flavoprotein-like C-terminal" evidence="12">
    <location>
        <begin position="445"/>
        <end position="472"/>
    </location>
</feature>
<evidence type="ECO:0000256" key="7">
    <source>
        <dbReference type="ARBA" id="ARBA00022827"/>
    </source>
</evidence>
<dbReference type="SUPFAM" id="SSF51905">
    <property type="entry name" value="FAD/NAD(P)-binding domain"/>
    <property type="match status" value="1"/>
</dbReference>
<keyword evidence="5" id="KW-0285">Flavoprotein</keyword>
<dbReference type="InterPro" id="IPR036188">
    <property type="entry name" value="FAD/NAD-bd_sf"/>
</dbReference>
<dbReference type="UniPathway" id="UPA00253">
    <property type="reaction ID" value="UER00326"/>
</dbReference>
<feature type="domain" description="FAD-dependent oxidoreductase 2 FAD-binding" evidence="11">
    <location>
        <begin position="19"/>
        <end position="364"/>
    </location>
</feature>
<dbReference type="GO" id="GO:0008734">
    <property type="term" value="F:L-aspartate oxidase activity"/>
    <property type="evidence" value="ECO:0007669"/>
    <property type="project" value="UniProtKB-EC"/>
</dbReference>
<evidence type="ECO:0000259" key="12">
    <source>
        <dbReference type="Pfam" id="PF02910"/>
    </source>
</evidence>
<comment type="pathway">
    <text evidence="2">Cofactor biosynthesis; NAD(+) biosynthesis; iminoaspartate from L-aspartate (oxidase route): step 1/1.</text>
</comment>
<keyword evidence="10" id="KW-0472">Membrane</keyword>
<reference evidence="14" key="1">
    <citation type="submission" date="2016-04" db="EMBL/GenBank/DDBJ databases">
        <authorList>
            <person name="Shah S.A."/>
            <person name="Garrett R.A."/>
        </authorList>
    </citation>
    <scope>NUCLEOTIDE SEQUENCE [LARGE SCALE GENOMIC DNA]</scope>
    <source>
        <strain evidence="14">ATCC 35091 / DSM 1616 / JCM 8930 / NBRC 15331 / P1</strain>
    </source>
</reference>
<comment type="similarity">
    <text evidence="3">Belongs to the FAD-dependent oxidoreductase 2 family. NadB subfamily.</text>
</comment>
<dbReference type="SUPFAM" id="SSF46977">
    <property type="entry name" value="Succinate dehydrogenase/fumarate reductase flavoprotein C-terminal domain"/>
    <property type="match status" value="1"/>
</dbReference>
<evidence type="ECO:0000256" key="6">
    <source>
        <dbReference type="ARBA" id="ARBA00022642"/>
    </source>
</evidence>
<feature type="transmembrane region" description="Helical" evidence="10">
    <location>
        <begin position="6"/>
        <end position="31"/>
    </location>
</feature>
<dbReference type="SUPFAM" id="SSF56425">
    <property type="entry name" value="Succinate dehydrogenase/fumarate reductase flavoprotein, catalytic domain"/>
    <property type="match status" value="1"/>
</dbReference>
<sequence>MANKKLFIWSNICSSMIYIFGSGLAGLSAAISLHKSGYKVTIISKKINGGSSYWAKGGIAAAVGNDDSPELHKIDTLEVGDGLCDSKTVDYVTREIRYVVSTVEKWGFKFDDDLRLEGGHSKRRILHKTDDTGREITNFLLNLAKKKGINLIEDKLLALKVKDGKVAGFITEKGGSFDAEKVVLATGGYGYLFKFTSNPSTNIGDGIAIAFKAGALVSDTEFVQFHPTVTTFDGQAYLLTETLRGEGAILVNERNERFVFKYDSRGELAPRDVLSRAIYDQYKKGHTVYIDLSPIEDFDRKFPILSNYVKRYGKRLQVFPGVHYTIGGIRVNTRGESNIKGLYAIGEVTDTGLHGANRLASNSLAEDLVYGVNLVRYIDNWEGLSIDDVKEVIEVRLRNSSNRLSLEEIREYNWNYLGIVRNGEGLDKLVKIYESNDTFNDNASLVSLLSAKGALLRTESRGAHYREDYPNKSWEDGKRIYFMVSRN</sequence>
<dbReference type="Gene3D" id="3.50.50.60">
    <property type="entry name" value="FAD/NAD(P)-binding domain"/>
    <property type="match status" value="1"/>
</dbReference>
<dbReference type="Pfam" id="PF02910">
    <property type="entry name" value="Succ_DH_flav_C"/>
    <property type="match status" value="1"/>
</dbReference>
<dbReference type="InterPro" id="IPR037099">
    <property type="entry name" value="Fum_R/Succ_DH_flav-like_C_sf"/>
</dbReference>
<dbReference type="Proteomes" id="UP000076770">
    <property type="component" value="Chromosome i"/>
</dbReference>
<dbReference type="GO" id="GO:0009435">
    <property type="term" value="P:NAD+ biosynthetic process"/>
    <property type="evidence" value="ECO:0007669"/>
    <property type="project" value="UniProtKB-UniPathway"/>
</dbReference>
<dbReference type="Pfam" id="PF00890">
    <property type="entry name" value="FAD_binding_2"/>
    <property type="match status" value="1"/>
</dbReference>
<evidence type="ECO:0000256" key="1">
    <source>
        <dbReference type="ARBA" id="ARBA00001974"/>
    </source>
</evidence>
<dbReference type="InterPro" id="IPR015939">
    <property type="entry name" value="Fum_Rdtase/Succ_DH_flav-like_C"/>
</dbReference>
<dbReference type="Gene3D" id="3.90.700.10">
    <property type="entry name" value="Succinate dehydrogenase/fumarate reductase flavoprotein, catalytic domain"/>
    <property type="match status" value="1"/>
</dbReference>
<dbReference type="InterPro" id="IPR005288">
    <property type="entry name" value="NadB"/>
</dbReference>
<comment type="cofactor">
    <cofactor evidence="1">
        <name>FAD</name>
        <dbReference type="ChEBI" id="CHEBI:57692"/>
    </cofactor>
</comment>
<evidence type="ECO:0000256" key="8">
    <source>
        <dbReference type="ARBA" id="ARBA00023002"/>
    </source>
</evidence>
<dbReference type="PANTHER" id="PTHR42716:SF2">
    <property type="entry name" value="L-ASPARTATE OXIDASE, CHLOROPLASTIC"/>
    <property type="match status" value="1"/>
</dbReference>
<evidence type="ECO:0000313" key="13">
    <source>
        <dbReference type="EMBL" id="SAI84582.1"/>
    </source>
</evidence>
<proteinExistence type="inferred from homology"/>
<evidence type="ECO:0000256" key="2">
    <source>
        <dbReference type="ARBA" id="ARBA00004950"/>
    </source>
</evidence>
<dbReference type="EC" id="1.4.3.16" evidence="4"/>
<dbReference type="AlphaFoldDB" id="A0A157SZP5"/>
<organism evidence="13 14">
    <name type="scientific">Saccharolobus solfataricus</name>
    <name type="common">Sulfolobus solfataricus</name>
    <dbReference type="NCBI Taxonomy" id="2287"/>
    <lineage>
        <taxon>Archaea</taxon>
        <taxon>Thermoproteota</taxon>
        <taxon>Thermoprotei</taxon>
        <taxon>Sulfolobales</taxon>
        <taxon>Sulfolobaceae</taxon>
        <taxon>Saccharolobus</taxon>
    </lineage>
</organism>
<gene>
    <name evidence="13" type="ORF">SSOP1_1028</name>
</gene>
<keyword evidence="10" id="KW-1133">Transmembrane helix</keyword>
<dbReference type="InterPro" id="IPR027477">
    <property type="entry name" value="Succ_DH/fumarate_Rdtase_cat_sf"/>
</dbReference>
<evidence type="ECO:0000256" key="5">
    <source>
        <dbReference type="ARBA" id="ARBA00022630"/>
    </source>
</evidence>
<evidence type="ECO:0000313" key="14">
    <source>
        <dbReference type="Proteomes" id="UP000076770"/>
    </source>
</evidence>
<dbReference type="PATRIC" id="fig|2287.9.peg.1037"/>
<evidence type="ECO:0000256" key="9">
    <source>
        <dbReference type="ARBA" id="ARBA00030386"/>
    </source>
</evidence>
<accession>A0A157SZP5</accession>
<keyword evidence="6" id="KW-0662">Pyridine nucleotide biosynthesis</keyword>
<dbReference type="PANTHER" id="PTHR42716">
    <property type="entry name" value="L-ASPARTATE OXIDASE"/>
    <property type="match status" value="1"/>
</dbReference>
<keyword evidence="8" id="KW-0560">Oxidoreductase</keyword>
<dbReference type="EMBL" id="LT549890">
    <property type="protein sequence ID" value="SAI84582.1"/>
    <property type="molecule type" value="Genomic_DNA"/>
</dbReference>
<dbReference type="Gene3D" id="1.20.58.100">
    <property type="entry name" value="Fumarate reductase/succinate dehydrogenase flavoprotein-like, C-terminal domain"/>
    <property type="match status" value="1"/>
</dbReference>
<evidence type="ECO:0000259" key="11">
    <source>
        <dbReference type="Pfam" id="PF00890"/>
    </source>
</evidence>